<evidence type="ECO:0000259" key="9">
    <source>
        <dbReference type="PROSITE" id="PS51710"/>
    </source>
</evidence>
<keyword evidence="3 8" id="KW-0479">Metal-binding</keyword>
<gene>
    <name evidence="11" type="primary">obgE</name>
    <name evidence="8" type="synonym">obg</name>
    <name evidence="11" type="ORF">DI616_11490</name>
</gene>
<evidence type="ECO:0000256" key="7">
    <source>
        <dbReference type="ARBA" id="ARBA00023134"/>
    </source>
</evidence>
<comment type="cofactor">
    <cofactor evidence="8">
        <name>Mg(2+)</name>
        <dbReference type="ChEBI" id="CHEBI:18420"/>
    </cofactor>
</comment>
<dbReference type="GO" id="GO:0003924">
    <property type="term" value="F:GTPase activity"/>
    <property type="evidence" value="ECO:0007669"/>
    <property type="project" value="UniProtKB-UniRule"/>
</dbReference>
<dbReference type="SUPFAM" id="SSF52540">
    <property type="entry name" value="P-loop containing nucleoside triphosphate hydrolases"/>
    <property type="match status" value="1"/>
</dbReference>
<dbReference type="Proteomes" id="UP000315344">
    <property type="component" value="Unassembled WGS sequence"/>
</dbReference>
<evidence type="ECO:0000256" key="4">
    <source>
        <dbReference type="ARBA" id="ARBA00022741"/>
    </source>
</evidence>
<dbReference type="Pfam" id="PF01926">
    <property type="entry name" value="MMR_HSR1"/>
    <property type="match status" value="1"/>
</dbReference>
<dbReference type="EC" id="3.6.5.-" evidence="8"/>
<feature type="binding site" evidence="8">
    <location>
        <begin position="166"/>
        <end position="173"/>
    </location>
    <ligand>
        <name>GTP</name>
        <dbReference type="ChEBI" id="CHEBI:37565"/>
    </ligand>
</feature>
<feature type="binding site" evidence="8">
    <location>
        <position position="193"/>
    </location>
    <ligand>
        <name>Mg(2+)</name>
        <dbReference type="ChEBI" id="CHEBI:18420"/>
    </ligand>
</feature>
<dbReference type="PRINTS" id="PR00326">
    <property type="entry name" value="GTP1OBG"/>
</dbReference>
<dbReference type="FunFam" id="2.70.210.12:FF:000001">
    <property type="entry name" value="GTPase Obg"/>
    <property type="match status" value="1"/>
</dbReference>
<name>A0A533I7T5_PARDE</name>
<comment type="function">
    <text evidence="8">An essential GTPase which binds GTP, GDP and possibly (p)ppGpp with moderate affinity, with high nucleotide exchange rates and a fairly low GTP hydrolysis rate. Plays a role in control of the cell cycle, stress response, ribosome biogenesis and in those bacteria that undergo differentiation, in morphogenesis control.</text>
</comment>
<dbReference type="InterPro" id="IPR006169">
    <property type="entry name" value="GTP1_OBG_dom"/>
</dbReference>
<evidence type="ECO:0000256" key="5">
    <source>
        <dbReference type="ARBA" id="ARBA00022801"/>
    </source>
</evidence>
<protein>
    <recommendedName>
        <fullName evidence="8">GTPase Obg</fullName>
        <ecNumber evidence="8">3.6.5.-</ecNumber>
    </recommendedName>
    <alternativeName>
        <fullName evidence="8">GTP-binding protein Obg</fullName>
    </alternativeName>
</protein>
<evidence type="ECO:0000256" key="8">
    <source>
        <dbReference type="HAMAP-Rule" id="MF_01454"/>
    </source>
</evidence>
<dbReference type="SUPFAM" id="SSF82051">
    <property type="entry name" value="Obg GTP-binding protein N-terminal domain"/>
    <property type="match status" value="1"/>
</dbReference>
<dbReference type="NCBIfam" id="TIGR02729">
    <property type="entry name" value="Obg_CgtA"/>
    <property type="match status" value="1"/>
</dbReference>
<keyword evidence="7 8" id="KW-0342">GTP-binding</keyword>
<dbReference type="CDD" id="cd01898">
    <property type="entry name" value="Obg"/>
    <property type="match status" value="1"/>
</dbReference>
<dbReference type="Gene3D" id="2.70.210.12">
    <property type="entry name" value="GTP1/OBG domain"/>
    <property type="match status" value="1"/>
</dbReference>
<dbReference type="InterPro" id="IPR006074">
    <property type="entry name" value="GTP1-OBG_CS"/>
</dbReference>
<dbReference type="PANTHER" id="PTHR11702">
    <property type="entry name" value="DEVELOPMENTALLY REGULATED GTP-BINDING PROTEIN-RELATED"/>
    <property type="match status" value="1"/>
</dbReference>
<feature type="domain" description="OBG-type G" evidence="9">
    <location>
        <begin position="160"/>
        <end position="327"/>
    </location>
</feature>
<dbReference type="GO" id="GO:0042254">
    <property type="term" value="P:ribosome biogenesis"/>
    <property type="evidence" value="ECO:0007669"/>
    <property type="project" value="UniProtKB-UniRule"/>
</dbReference>
<dbReference type="InterPro" id="IPR006073">
    <property type="entry name" value="GTP-bd"/>
</dbReference>
<sequence length="342" mass="36474">MKFLDLAKVYIRSGGGGAGAVSFRREKFIEYGGPDGGDGGRGGDVIAEAVEGLNTLIDFRYQQHFFAKSGQHGMGRQRTGAGGDDIVLRVPVGTEILDEDEETVIADLTEPGQRVVLAKGGNGGFGNLHFKSSTNRAPRNANPGQEGVERTIWLRLKLIADAGLVGLPNAGKSTFLAATSNARPKIADYPFTTLHPNLGVVGIDGREFVIADIPGLIEGASEGRGIGDRFLGHIERCSTLLHLVDATSETVVEDAEIVLTELSAYSEILMDKPRVTALNKIDAVDEETLAERKAALEGALGTQVMLMSGATRQGVTEVLRALWKDIAPSRAIPSEDEGKWQP</sequence>
<dbReference type="InterPro" id="IPR027417">
    <property type="entry name" value="P-loop_NTPase"/>
</dbReference>
<feature type="binding site" evidence="8">
    <location>
        <begin position="212"/>
        <end position="215"/>
    </location>
    <ligand>
        <name>GTP</name>
        <dbReference type="ChEBI" id="CHEBI:37565"/>
    </ligand>
</feature>
<comment type="subcellular location">
    <subcellularLocation>
        <location evidence="8">Cytoplasm</location>
    </subcellularLocation>
</comment>
<comment type="similarity">
    <text evidence="1 8">Belongs to the TRAFAC class OBG-HflX-like GTPase superfamily. OBG GTPase family.</text>
</comment>
<dbReference type="Gene3D" id="3.40.50.300">
    <property type="entry name" value="P-loop containing nucleotide triphosphate hydrolases"/>
    <property type="match status" value="1"/>
</dbReference>
<evidence type="ECO:0000313" key="11">
    <source>
        <dbReference type="EMBL" id="TKW66110.1"/>
    </source>
</evidence>
<dbReference type="InterPro" id="IPR031167">
    <property type="entry name" value="G_OBG"/>
</dbReference>
<dbReference type="GO" id="GO:0043022">
    <property type="term" value="F:ribosome binding"/>
    <property type="evidence" value="ECO:0007669"/>
    <property type="project" value="UniProtKB-ARBA"/>
</dbReference>
<dbReference type="AlphaFoldDB" id="A0A533I7T5"/>
<dbReference type="GO" id="GO:0005737">
    <property type="term" value="C:cytoplasm"/>
    <property type="evidence" value="ECO:0007669"/>
    <property type="project" value="UniProtKB-SubCell"/>
</dbReference>
<evidence type="ECO:0000256" key="2">
    <source>
        <dbReference type="ARBA" id="ARBA00022490"/>
    </source>
</evidence>
<dbReference type="HAMAP" id="MF_01454">
    <property type="entry name" value="GTPase_Obg"/>
    <property type="match status" value="1"/>
</dbReference>
<comment type="subunit">
    <text evidence="8">Monomer.</text>
</comment>
<dbReference type="PIRSF" id="PIRSF002401">
    <property type="entry name" value="GTP_bd_Obg/CgtA"/>
    <property type="match status" value="1"/>
</dbReference>
<dbReference type="InterPro" id="IPR014100">
    <property type="entry name" value="GTP-bd_Obg/CgtA"/>
</dbReference>
<feature type="binding site" evidence="8">
    <location>
        <begin position="191"/>
        <end position="195"/>
    </location>
    <ligand>
        <name>GTP</name>
        <dbReference type="ChEBI" id="CHEBI:37565"/>
    </ligand>
</feature>
<organism evidence="11 12">
    <name type="scientific">Paracoccus denitrificans</name>
    <dbReference type="NCBI Taxonomy" id="266"/>
    <lineage>
        <taxon>Bacteria</taxon>
        <taxon>Pseudomonadati</taxon>
        <taxon>Pseudomonadota</taxon>
        <taxon>Alphaproteobacteria</taxon>
        <taxon>Rhodobacterales</taxon>
        <taxon>Paracoccaceae</taxon>
        <taxon>Paracoccus</taxon>
    </lineage>
</organism>
<feature type="binding site" evidence="8">
    <location>
        <begin position="308"/>
        <end position="310"/>
    </location>
    <ligand>
        <name>GTP</name>
        <dbReference type="ChEBI" id="CHEBI:37565"/>
    </ligand>
</feature>
<dbReference type="GO" id="GO:0000287">
    <property type="term" value="F:magnesium ion binding"/>
    <property type="evidence" value="ECO:0007669"/>
    <property type="project" value="InterPro"/>
</dbReference>
<dbReference type="InterPro" id="IPR036726">
    <property type="entry name" value="GTP1_OBG_dom_sf"/>
</dbReference>
<keyword evidence="4 8" id="KW-0547">Nucleotide-binding</keyword>
<dbReference type="EMBL" id="VAFL01000008">
    <property type="protein sequence ID" value="TKW66110.1"/>
    <property type="molecule type" value="Genomic_DNA"/>
</dbReference>
<evidence type="ECO:0000313" key="12">
    <source>
        <dbReference type="Proteomes" id="UP000315344"/>
    </source>
</evidence>
<comment type="caution">
    <text evidence="11">The sequence shown here is derived from an EMBL/GenBank/DDBJ whole genome shotgun (WGS) entry which is preliminary data.</text>
</comment>
<proteinExistence type="inferred from homology"/>
<dbReference type="GO" id="GO:0005525">
    <property type="term" value="F:GTP binding"/>
    <property type="evidence" value="ECO:0007669"/>
    <property type="project" value="UniProtKB-UniRule"/>
</dbReference>
<keyword evidence="6 8" id="KW-0460">Magnesium</keyword>
<dbReference type="PROSITE" id="PS51883">
    <property type="entry name" value="OBG"/>
    <property type="match status" value="1"/>
</dbReference>
<feature type="binding site" evidence="8">
    <location>
        <begin position="279"/>
        <end position="282"/>
    </location>
    <ligand>
        <name>GTP</name>
        <dbReference type="ChEBI" id="CHEBI:37565"/>
    </ligand>
</feature>
<dbReference type="NCBIfam" id="NF008956">
    <property type="entry name" value="PRK12299.1"/>
    <property type="match status" value="1"/>
</dbReference>
<feature type="binding site" evidence="8">
    <location>
        <position position="173"/>
    </location>
    <ligand>
        <name>Mg(2+)</name>
        <dbReference type="ChEBI" id="CHEBI:18420"/>
    </ligand>
</feature>
<dbReference type="PROSITE" id="PS51710">
    <property type="entry name" value="G_OBG"/>
    <property type="match status" value="1"/>
</dbReference>
<keyword evidence="2 8" id="KW-0963">Cytoplasm</keyword>
<feature type="domain" description="Obg" evidence="10">
    <location>
        <begin position="1"/>
        <end position="159"/>
    </location>
</feature>
<keyword evidence="5 8" id="KW-0378">Hydrolase</keyword>
<dbReference type="Pfam" id="PF01018">
    <property type="entry name" value="GTP1_OBG"/>
    <property type="match status" value="1"/>
</dbReference>
<dbReference type="PANTHER" id="PTHR11702:SF31">
    <property type="entry name" value="MITOCHONDRIAL RIBOSOME-ASSOCIATED GTPASE 2"/>
    <property type="match status" value="1"/>
</dbReference>
<dbReference type="NCBIfam" id="NF008955">
    <property type="entry name" value="PRK12297.1"/>
    <property type="match status" value="1"/>
</dbReference>
<accession>A0A533I7T5</accession>
<evidence type="ECO:0000256" key="1">
    <source>
        <dbReference type="ARBA" id="ARBA00007699"/>
    </source>
</evidence>
<dbReference type="PROSITE" id="PS00905">
    <property type="entry name" value="GTP1_OBG"/>
    <property type="match status" value="1"/>
</dbReference>
<dbReference type="InterPro" id="IPR045086">
    <property type="entry name" value="OBG_GTPase"/>
</dbReference>
<evidence type="ECO:0000256" key="3">
    <source>
        <dbReference type="ARBA" id="ARBA00022723"/>
    </source>
</evidence>
<evidence type="ECO:0000259" key="10">
    <source>
        <dbReference type="PROSITE" id="PS51883"/>
    </source>
</evidence>
<evidence type="ECO:0000256" key="6">
    <source>
        <dbReference type="ARBA" id="ARBA00022842"/>
    </source>
</evidence>
<reference evidence="11 12" key="1">
    <citation type="journal article" date="2017" name="Nat. Commun.">
        <title>In situ click chemistry generation of cyclooxygenase-2 inhibitors.</title>
        <authorList>
            <person name="Bhardwaj A."/>
            <person name="Kaur J."/>
            <person name="Wuest M."/>
            <person name="Wuest F."/>
        </authorList>
    </citation>
    <scope>NUCLEOTIDE SEQUENCE [LARGE SCALE GENOMIC DNA]</scope>
    <source>
        <strain evidence="11">S2_012_000_R3_94</strain>
    </source>
</reference>